<dbReference type="Proteomes" id="UP001283361">
    <property type="component" value="Unassembled WGS sequence"/>
</dbReference>
<feature type="transmembrane region" description="Helical" evidence="3">
    <location>
        <begin position="237"/>
        <end position="256"/>
    </location>
</feature>
<dbReference type="PANTHER" id="PTHR47399:SF1">
    <property type="entry name" value="TRANSMEMBRANE PROTEIN 121B"/>
    <property type="match status" value="1"/>
</dbReference>
<gene>
    <name evidence="4" type="ORF">RRG08_061043</name>
</gene>
<dbReference type="InterPro" id="IPR032776">
    <property type="entry name" value="CECR6/TMEM121"/>
</dbReference>
<protein>
    <submittedName>
        <fullName evidence="4">Uncharacterized protein</fullName>
    </submittedName>
</protein>
<keyword evidence="3" id="KW-0472">Membrane</keyword>
<sequence>MSFPGCSPCVRLCTSLQDWPPALLCMSLALLQMGVLDYYLIHHLGRSHLTWLAFDAINITLLVISIHQARTAIFRDKKDPDTTRIASGSMGWVAWFFMSVSVAAKSVVIFHLFSDDLEESKTSFFGPNTLKTTIALGSCTFLLLLITQHDAPAGSDGRRYIEELTSTVVFDILDTVDILEILFDSDDRNKLWNGLEEFILAVAFMNLVIPTVPLFTLAKSKFGQKKLSVKLVHGHRILLVLVVNVPNLLIRLLLWHGLSTSISPFTLKNILAILVTFYDIYERNKEEIQQLEDKEKKFHIQNQPLKSEKDGDRDSGSGSSAPCSLLGNASPMAAESGDESSAHAQNVIPFRDTRSGRHRENGGSKNKYGRERSRRNHDRSERTSSEGSDTVDDRDSARDVKQTALAVRQLMIHDPIEAHSGLVVGSSDNS</sequence>
<feature type="transmembrane region" description="Helical" evidence="3">
    <location>
        <begin position="52"/>
        <end position="73"/>
    </location>
</feature>
<dbReference type="AlphaFoldDB" id="A0AAE1AVZ1"/>
<dbReference type="EMBL" id="JAWDGP010001129">
    <property type="protein sequence ID" value="KAK3794376.1"/>
    <property type="molecule type" value="Genomic_DNA"/>
</dbReference>
<feature type="transmembrane region" description="Helical" evidence="3">
    <location>
        <begin position="93"/>
        <end position="113"/>
    </location>
</feature>
<keyword evidence="5" id="KW-1185">Reference proteome</keyword>
<feature type="region of interest" description="Disordered" evidence="2">
    <location>
        <begin position="294"/>
        <end position="400"/>
    </location>
</feature>
<name>A0AAE1AVZ1_9GAST</name>
<keyword evidence="3" id="KW-1133">Transmembrane helix</keyword>
<comment type="caution">
    <text evidence="4">The sequence shown here is derived from an EMBL/GenBank/DDBJ whole genome shotgun (WGS) entry which is preliminary data.</text>
</comment>
<accession>A0AAE1AVZ1</accession>
<keyword evidence="3" id="KW-0812">Transmembrane</keyword>
<dbReference type="PANTHER" id="PTHR47399">
    <property type="entry name" value="TRANSMEMBRANE PROTEIN 121B"/>
    <property type="match status" value="1"/>
</dbReference>
<dbReference type="Pfam" id="PF14997">
    <property type="entry name" value="CECR6_TMEM121"/>
    <property type="match status" value="1"/>
</dbReference>
<proteinExistence type="inferred from homology"/>
<organism evidence="4 5">
    <name type="scientific">Elysia crispata</name>
    <name type="common">lettuce slug</name>
    <dbReference type="NCBI Taxonomy" id="231223"/>
    <lineage>
        <taxon>Eukaryota</taxon>
        <taxon>Metazoa</taxon>
        <taxon>Spiralia</taxon>
        <taxon>Lophotrochozoa</taxon>
        <taxon>Mollusca</taxon>
        <taxon>Gastropoda</taxon>
        <taxon>Heterobranchia</taxon>
        <taxon>Euthyneura</taxon>
        <taxon>Panpulmonata</taxon>
        <taxon>Sacoglossa</taxon>
        <taxon>Placobranchoidea</taxon>
        <taxon>Plakobranchidae</taxon>
        <taxon>Elysia</taxon>
    </lineage>
</organism>
<evidence type="ECO:0000256" key="1">
    <source>
        <dbReference type="ARBA" id="ARBA00007711"/>
    </source>
</evidence>
<feature type="transmembrane region" description="Helical" evidence="3">
    <location>
        <begin position="125"/>
        <end position="146"/>
    </location>
</feature>
<dbReference type="InterPro" id="IPR026624">
    <property type="entry name" value="CECR6"/>
</dbReference>
<feature type="compositionally biased region" description="Basic and acidic residues" evidence="2">
    <location>
        <begin position="306"/>
        <end position="315"/>
    </location>
</feature>
<evidence type="ECO:0000256" key="3">
    <source>
        <dbReference type="SAM" id="Phobius"/>
    </source>
</evidence>
<evidence type="ECO:0000313" key="5">
    <source>
        <dbReference type="Proteomes" id="UP001283361"/>
    </source>
</evidence>
<reference evidence="4" key="1">
    <citation type="journal article" date="2023" name="G3 (Bethesda)">
        <title>A reference genome for the long-term kleptoplast-retaining sea slug Elysia crispata morphotype clarki.</title>
        <authorList>
            <person name="Eastman K.E."/>
            <person name="Pendleton A.L."/>
            <person name="Shaikh M.A."/>
            <person name="Suttiyut T."/>
            <person name="Ogas R."/>
            <person name="Tomko P."/>
            <person name="Gavelis G."/>
            <person name="Widhalm J.R."/>
            <person name="Wisecaver J.H."/>
        </authorList>
    </citation>
    <scope>NUCLEOTIDE SEQUENCE</scope>
    <source>
        <strain evidence="4">ECLA1</strain>
    </source>
</reference>
<feature type="compositionally biased region" description="Basic and acidic residues" evidence="2">
    <location>
        <begin position="351"/>
        <end position="362"/>
    </location>
</feature>
<feature type="compositionally biased region" description="Basic and acidic residues" evidence="2">
    <location>
        <begin position="391"/>
        <end position="400"/>
    </location>
</feature>
<comment type="similarity">
    <text evidence="1">Belongs to the TMEM121 family.</text>
</comment>
<feature type="transmembrane region" description="Helical" evidence="3">
    <location>
        <begin position="20"/>
        <end position="40"/>
    </location>
</feature>
<evidence type="ECO:0000313" key="4">
    <source>
        <dbReference type="EMBL" id="KAK3794376.1"/>
    </source>
</evidence>
<feature type="transmembrane region" description="Helical" evidence="3">
    <location>
        <begin position="198"/>
        <end position="217"/>
    </location>
</feature>
<evidence type="ECO:0000256" key="2">
    <source>
        <dbReference type="SAM" id="MobiDB-lite"/>
    </source>
</evidence>